<dbReference type="PANTHER" id="PTHR24166">
    <property type="entry name" value="ROLLING PEBBLES, ISOFORM B"/>
    <property type="match status" value="1"/>
</dbReference>
<organism evidence="6 7">
    <name type="scientific">Aspergillus udagawae</name>
    <dbReference type="NCBI Taxonomy" id="91492"/>
    <lineage>
        <taxon>Eukaryota</taxon>
        <taxon>Fungi</taxon>
        <taxon>Dikarya</taxon>
        <taxon>Ascomycota</taxon>
        <taxon>Pezizomycotina</taxon>
        <taxon>Eurotiomycetes</taxon>
        <taxon>Eurotiomycetidae</taxon>
        <taxon>Eurotiales</taxon>
        <taxon>Aspergillaceae</taxon>
        <taxon>Aspergillus</taxon>
        <taxon>Aspergillus subgen. Fumigati</taxon>
    </lineage>
</organism>
<dbReference type="InterPro" id="IPR056884">
    <property type="entry name" value="NPHP3-like_N"/>
</dbReference>
<dbReference type="PRINTS" id="PR01415">
    <property type="entry name" value="ANKYRIN"/>
</dbReference>
<feature type="repeat" description="ANK" evidence="3">
    <location>
        <begin position="1131"/>
        <end position="1163"/>
    </location>
</feature>
<dbReference type="PROSITE" id="PS50088">
    <property type="entry name" value="ANK_REPEAT"/>
    <property type="match status" value="10"/>
</dbReference>
<keyword evidence="2 3" id="KW-0040">ANK repeat</keyword>
<comment type="caution">
    <text evidence="6">The sequence shown here is derived from an EMBL/GenBank/DDBJ whole genome shotgun (WGS) entry which is preliminary data.</text>
</comment>
<evidence type="ECO:0000256" key="2">
    <source>
        <dbReference type="ARBA" id="ARBA00023043"/>
    </source>
</evidence>
<dbReference type="Gene3D" id="3.40.50.1580">
    <property type="entry name" value="Nucleoside phosphorylase domain"/>
    <property type="match status" value="1"/>
</dbReference>
<dbReference type="Pfam" id="PF01048">
    <property type="entry name" value="PNP_UDP_1"/>
    <property type="match status" value="1"/>
</dbReference>
<dbReference type="SMART" id="SM00248">
    <property type="entry name" value="ANK"/>
    <property type="match status" value="12"/>
</dbReference>
<dbReference type="InterPro" id="IPR035994">
    <property type="entry name" value="Nucleoside_phosphorylase_sf"/>
</dbReference>
<dbReference type="InterPro" id="IPR050889">
    <property type="entry name" value="Dendritic_Spine_Reg/Scaffold"/>
</dbReference>
<dbReference type="GO" id="GO:0016301">
    <property type="term" value="F:kinase activity"/>
    <property type="evidence" value="ECO:0007669"/>
    <property type="project" value="UniProtKB-KW"/>
</dbReference>
<evidence type="ECO:0000313" key="7">
    <source>
        <dbReference type="Proteomes" id="UP000465221"/>
    </source>
</evidence>
<evidence type="ECO:0000256" key="1">
    <source>
        <dbReference type="ARBA" id="ARBA00022737"/>
    </source>
</evidence>
<dbReference type="Proteomes" id="UP000465221">
    <property type="component" value="Unassembled WGS sequence"/>
</dbReference>
<feature type="repeat" description="ANK" evidence="3">
    <location>
        <begin position="999"/>
        <end position="1031"/>
    </location>
</feature>
<feature type="repeat" description="ANK" evidence="3">
    <location>
        <begin position="966"/>
        <end position="998"/>
    </location>
</feature>
<dbReference type="PROSITE" id="PS50297">
    <property type="entry name" value="ANK_REP_REGION"/>
    <property type="match status" value="9"/>
</dbReference>
<dbReference type="Pfam" id="PF12796">
    <property type="entry name" value="Ank_2"/>
    <property type="match status" value="4"/>
</dbReference>
<evidence type="ECO:0000256" key="3">
    <source>
        <dbReference type="PROSITE-ProRule" id="PRU00023"/>
    </source>
</evidence>
<accession>A0A8H3RWT1</accession>
<name>A0A8H3RWT1_9EURO</name>
<feature type="repeat" description="ANK" evidence="3">
    <location>
        <begin position="1065"/>
        <end position="1097"/>
    </location>
</feature>
<dbReference type="SUPFAM" id="SSF52540">
    <property type="entry name" value="P-loop containing nucleoside triphosphate hydrolases"/>
    <property type="match status" value="1"/>
</dbReference>
<feature type="domain" description="Nucleoside phosphorylase" evidence="4">
    <location>
        <begin position="40"/>
        <end position="317"/>
    </location>
</feature>
<dbReference type="Gene3D" id="1.25.40.20">
    <property type="entry name" value="Ankyrin repeat-containing domain"/>
    <property type="match status" value="3"/>
</dbReference>
<dbReference type="InterPro" id="IPR002110">
    <property type="entry name" value="Ankyrin_rpt"/>
</dbReference>
<keyword evidence="6" id="KW-0418">Kinase</keyword>
<feature type="repeat" description="ANK" evidence="3">
    <location>
        <begin position="933"/>
        <end position="965"/>
    </location>
</feature>
<reference evidence="6 7" key="1">
    <citation type="submission" date="2020-01" db="EMBL/GenBank/DDBJ databases">
        <title>Draft genome sequence of Aspergillus udagawae IFM 46972.</title>
        <authorList>
            <person name="Takahashi H."/>
            <person name="Yaguchi T."/>
        </authorList>
    </citation>
    <scope>NUCLEOTIDE SEQUENCE [LARGE SCALE GENOMIC DNA]</scope>
    <source>
        <strain evidence="6 7">IFM 46972</strain>
    </source>
</reference>
<dbReference type="AlphaFoldDB" id="A0A8H3RWT1"/>
<evidence type="ECO:0000259" key="4">
    <source>
        <dbReference type="Pfam" id="PF01048"/>
    </source>
</evidence>
<feature type="repeat" description="ANK" evidence="3">
    <location>
        <begin position="1197"/>
        <end position="1229"/>
    </location>
</feature>
<dbReference type="SUPFAM" id="SSF53167">
    <property type="entry name" value="Purine and uridine phosphorylases"/>
    <property type="match status" value="1"/>
</dbReference>
<feature type="repeat" description="ANK" evidence="3">
    <location>
        <begin position="1032"/>
        <end position="1064"/>
    </location>
</feature>
<feature type="repeat" description="ANK" evidence="3">
    <location>
        <begin position="1164"/>
        <end position="1196"/>
    </location>
</feature>
<proteinExistence type="predicted"/>
<protein>
    <submittedName>
        <fullName evidence="6">Ankyrin repeat and protein kinase domain-containing protein 1</fullName>
    </submittedName>
</protein>
<keyword evidence="6" id="KW-0808">Transferase</keyword>
<dbReference type="PANTHER" id="PTHR24166:SF48">
    <property type="entry name" value="PROTEIN VAPYRIN"/>
    <property type="match status" value="1"/>
</dbReference>
<dbReference type="InterPro" id="IPR000845">
    <property type="entry name" value="Nucleoside_phosphorylase_d"/>
</dbReference>
<evidence type="ECO:0000313" key="6">
    <source>
        <dbReference type="EMBL" id="GFF40652.1"/>
    </source>
</evidence>
<feature type="repeat" description="ANK" evidence="3">
    <location>
        <begin position="1098"/>
        <end position="1130"/>
    </location>
</feature>
<feature type="repeat" description="ANK" evidence="3">
    <location>
        <begin position="1230"/>
        <end position="1262"/>
    </location>
</feature>
<dbReference type="SUPFAM" id="SSF48403">
    <property type="entry name" value="Ankyrin repeat"/>
    <property type="match status" value="1"/>
</dbReference>
<dbReference type="GO" id="GO:0009116">
    <property type="term" value="P:nucleoside metabolic process"/>
    <property type="evidence" value="ECO:0007669"/>
    <property type="project" value="InterPro"/>
</dbReference>
<dbReference type="InterPro" id="IPR036770">
    <property type="entry name" value="Ankyrin_rpt-contain_sf"/>
</dbReference>
<sequence length="1273" mass="141540">MDGRSAWYEEDTETSLYHLPKRQKTVHHDSSSTPRHDQYTIAWICALHIEMAAARAMLDDVHEAIPRDAEDSNTYVLGSIKQHNIVIACLPAAQYGTNNAANVMTNMKRTFSAIRAGLLVGIGGGVPSKADVRLGDVVVGTRVMQYDLGKVVGNGQLRRTAIPRIPHHLLGTAVSALRSKHELNPSRVPSILRLKLEGHPEYGRPSSSDRLFHATYEHESTTASCDGCDQLKLVPRSRRMSDNIIIHYGAIASGNQVLRSGTTRDNIARELDVICFEMEAAGLMDILPCLPIRGICDYSDSHKSKEWQRYAAATAAAYARELLEELPVAKAHAKFTCMPNPHQRSLHEHRQRLLDSLRFEQMDSRKSTVRTALAKTCQWFLSHPDYQAWLNPEKLTQHHGFLWISGKPGAGKSTIMKFAYSRMKSKSRNKHAITASFFFNARGEYLEKSISGMYRSLLLQLLEGYPDLQAVLDDSDINSQTQNGCPSLDVLKSLFHSAVSALGQRSFTCFVDALDECDEQQVVDMVQYFEDMAEQSTNNGILLRICFSSRHYPYIAIRRGMRLTLEDQIGHGADLATYVASRLQIEDPVLLEDLQTQLLRKAAGVFMWLVLVVDILNKEYRHNGLALRKRLAELPSDLSELFKDILRRDKENMAGLRLCILWILLAKRPLQPQEFYHALWSGLALEGEADEQIPDVGVPGASESLNRFNRCVISNSKGLAELTKSKQPTVQFIHESVRDFLVKERGLHELWPDLGFEWESSSHETLKKCCGSYLNHTSVRASISNVFPHGHNLLPEISNEYPFSEYASQHVLYHANAAAGAVPQDEFLSSFPMSYWISVNNLFEKFGIRLYSSDASLFYILADKGFPELIRARLKKDPHIHVPGERYGYPLFAALANGNKDVVAALLNSPSSVSNGVDITEGLNCRKDLKQYTYRTPLSWAAQEGRTSIIKLLLQTETTVDDMDAKGRTPLSRASENGHEAVAELLIGKGADVNVRDNKGWTPLSHALEKGHEVISKLLIDKGADVNARDNTGRTPLLHALKKGHEVISKLLIDKGADVNASDNKGLTPLLHALEKGHEVISTLLIDQAADVNVRDNHGWTPLSQASLYGHEEVAKLLIDKGADVNVCDNNGWTPLSRAIQEGHKVVAKLLIDKGADVNVRDNDEGTLLSQASLHGHKEVAKLLIDQGADVNVHDNHGWTPLSNASFLGHKEVAKLLIDKGADVNVCDNNGWTPLLRAIQNGHKVVAKLLIDKGADVNASNNNEFNWDTLLNS</sequence>
<dbReference type="Pfam" id="PF24883">
    <property type="entry name" value="NPHP3_N"/>
    <property type="match status" value="1"/>
</dbReference>
<keyword evidence="1" id="KW-0677">Repeat</keyword>
<gene>
    <name evidence="6" type="ORF">IFM46972_06280</name>
</gene>
<dbReference type="Gene3D" id="3.40.50.300">
    <property type="entry name" value="P-loop containing nucleotide triphosphate hydrolases"/>
    <property type="match status" value="1"/>
</dbReference>
<feature type="domain" description="Nephrocystin 3-like N-terminal" evidence="5">
    <location>
        <begin position="376"/>
        <end position="550"/>
    </location>
</feature>
<evidence type="ECO:0000259" key="5">
    <source>
        <dbReference type="Pfam" id="PF24883"/>
    </source>
</evidence>
<dbReference type="EMBL" id="BLKC01000042">
    <property type="protein sequence ID" value="GFF40652.1"/>
    <property type="molecule type" value="Genomic_DNA"/>
</dbReference>
<dbReference type="InterPro" id="IPR027417">
    <property type="entry name" value="P-loop_NTPase"/>
</dbReference>